<gene>
    <name evidence="2" type="ORF">RM423_11865</name>
</gene>
<keyword evidence="3" id="KW-1185">Reference proteome</keyword>
<dbReference type="SUPFAM" id="SSF109854">
    <property type="entry name" value="DinB/YfiT-like putative metalloenzymes"/>
    <property type="match status" value="1"/>
</dbReference>
<dbReference type="NCBIfam" id="TIGR03086">
    <property type="entry name" value="TIGR03086 family metal-binding protein"/>
    <property type="match status" value="1"/>
</dbReference>
<dbReference type="InterPro" id="IPR017517">
    <property type="entry name" value="Maleyloyr_isom"/>
</dbReference>
<organism evidence="2 3">
    <name type="scientific">Jatrophihabitans lederbergiae</name>
    <dbReference type="NCBI Taxonomy" id="3075547"/>
    <lineage>
        <taxon>Bacteria</taxon>
        <taxon>Bacillati</taxon>
        <taxon>Actinomycetota</taxon>
        <taxon>Actinomycetes</taxon>
        <taxon>Jatrophihabitantales</taxon>
        <taxon>Jatrophihabitantaceae</taxon>
        <taxon>Jatrophihabitans</taxon>
    </lineage>
</organism>
<dbReference type="EMBL" id="JAVREH010000013">
    <property type="protein sequence ID" value="MDT0262090.1"/>
    <property type="molecule type" value="Genomic_DNA"/>
</dbReference>
<name>A0ABU2JAS5_9ACTN</name>
<dbReference type="Pfam" id="PF11716">
    <property type="entry name" value="MDMPI_N"/>
    <property type="match status" value="1"/>
</dbReference>
<proteinExistence type="predicted"/>
<sequence length="194" mass="20704">MLPAPVEQLARSLEDTGQLVEGVRDDQWDQPTPCAAWAVRDLVNHLITGNQLFARALLDDSPSTAPTSTELRPDQCAAAYRESAEALLVAFGSPGVMGRVVTVPFGAVPGVVALHLRLVEALVHGWDLAQATGQPARGNEELAEQELEFTRAKLADVPPERSPFGPSQPVAEDVSALDRLAACVGRDVNAPRAR</sequence>
<evidence type="ECO:0000313" key="3">
    <source>
        <dbReference type="Proteomes" id="UP001183176"/>
    </source>
</evidence>
<feature type="domain" description="Mycothiol-dependent maleylpyruvate isomerase metal-binding" evidence="1">
    <location>
        <begin position="10"/>
        <end position="129"/>
    </location>
</feature>
<dbReference type="InterPro" id="IPR024344">
    <property type="entry name" value="MDMPI_metal-binding"/>
</dbReference>
<reference evidence="3" key="1">
    <citation type="submission" date="2023-07" db="EMBL/GenBank/DDBJ databases">
        <title>30 novel species of actinomycetes from the DSMZ collection.</title>
        <authorList>
            <person name="Nouioui I."/>
        </authorList>
    </citation>
    <scope>NUCLEOTIDE SEQUENCE [LARGE SCALE GENOMIC DNA]</scope>
    <source>
        <strain evidence="3">DSM 44399</strain>
    </source>
</reference>
<protein>
    <submittedName>
        <fullName evidence="2">TIGR03086 family metal-binding protein</fullName>
    </submittedName>
</protein>
<dbReference type="NCBIfam" id="TIGR03083">
    <property type="entry name" value="maleylpyruvate isomerase family mycothiol-dependent enzyme"/>
    <property type="match status" value="1"/>
</dbReference>
<accession>A0ABU2JAS5</accession>
<comment type="caution">
    <text evidence="2">The sequence shown here is derived from an EMBL/GenBank/DDBJ whole genome shotgun (WGS) entry which is preliminary data.</text>
</comment>
<evidence type="ECO:0000259" key="1">
    <source>
        <dbReference type="Pfam" id="PF11716"/>
    </source>
</evidence>
<dbReference type="InterPro" id="IPR017520">
    <property type="entry name" value="CHP03086"/>
</dbReference>
<dbReference type="Gene3D" id="1.20.120.450">
    <property type="entry name" value="dinb family like domain"/>
    <property type="match status" value="1"/>
</dbReference>
<dbReference type="Proteomes" id="UP001183176">
    <property type="component" value="Unassembled WGS sequence"/>
</dbReference>
<dbReference type="InterPro" id="IPR034660">
    <property type="entry name" value="DinB/YfiT-like"/>
</dbReference>
<evidence type="ECO:0000313" key="2">
    <source>
        <dbReference type="EMBL" id="MDT0262090.1"/>
    </source>
</evidence>
<dbReference type="RefSeq" id="WP_311423241.1">
    <property type="nucleotide sequence ID" value="NZ_JAVREH010000013.1"/>
</dbReference>